<dbReference type="GO" id="GO:0140359">
    <property type="term" value="F:ABC-type transporter activity"/>
    <property type="evidence" value="ECO:0007669"/>
    <property type="project" value="InterPro"/>
</dbReference>
<sequence>MNNDTMIKIKDLKKEYRLYDSPLDRVREVFSITGKKYSRAFRALDGITIDVKKGETVGIIGTNGAGKSTLLKIITGVLPPTAGEVQVNGKIAALLELGAGFNQEYTGLQNIYLNGRIMGFTRKQMDERVQAIIDFADIGEFLNQPVKTYSSGMFARLAFAVAINVEPDILIVDEALSVGDLFFQNKCFRKFEELKAKGVTILFVSHDIASVRQMCSRALWIDHGTQKKFGDCDLVCDMYMDEKRKSMNEGVTMQSVDEERMTPVYPKGKAVFPALHYKSSKLVSESFRFRSCFITDNRGAVTTDMLVENEYEFHMVIEFFEDMDRLIAGFVFENNKGLPIYDINNYINQGQTWKGVKGQVTEIVFKYRLPRIMKGTYVVSAALAQGTQERHIMLTWLHGALEVTIYNEGYNSSYIEIPSEIQARQFDRNQIEIVGEEKP</sequence>
<dbReference type="GO" id="GO:0016020">
    <property type="term" value="C:membrane"/>
    <property type="evidence" value="ECO:0007669"/>
    <property type="project" value="InterPro"/>
</dbReference>
<evidence type="ECO:0000256" key="1">
    <source>
        <dbReference type="ARBA" id="ARBA00005417"/>
    </source>
</evidence>
<reference evidence="6" key="1">
    <citation type="journal article" date="2021" name="PeerJ">
        <title>Extensive microbial diversity within the chicken gut microbiome revealed by metagenomics and culture.</title>
        <authorList>
            <person name="Gilroy R."/>
            <person name="Ravi A."/>
            <person name="Getino M."/>
            <person name="Pursley I."/>
            <person name="Horton D.L."/>
            <person name="Alikhan N.F."/>
            <person name="Baker D."/>
            <person name="Gharbi K."/>
            <person name="Hall N."/>
            <person name="Watson M."/>
            <person name="Adriaenssens E.M."/>
            <person name="Foster-Nyarko E."/>
            <person name="Jarju S."/>
            <person name="Secka A."/>
            <person name="Antonio M."/>
            <person name="Oren A."/>
            <person name="Chaudhuri R.R."/>
            <person name="La Ragione R."/>
            <person name="Hildebrand F."/>
            <person name="Pallen M.J."/>
        </authorList>
    </citation>
    <scope>NUCLEOTIDE SEQUENCE</scope>
    <source>
        <strain evidence="6">ChiBcec6-4105</strain>
    </source>
</reference>
<protein>
    <submittedName>
        <fullName evidence="6">ABC transporter ATP-binding protein</fullName>
    </submittedName>
</protein>
<gene>
    <name evidence="6" type="ORF">H9914_01320</name>
</gene>
<evidence type="ECO:0000256" key="4">
    <source>
        <dbReference type="ARBA" id="ARBA00022840"/>
    </source>
</evidence>
<dbReference type="InterPro" id="IPR003593">
    <property type="entry name" value="AAA+_ATPase"/>
</dbReference>
<reference evidence="6" key="2">
    <citation type="submission" date="2021-04" db="EMBL/GenBank/DDBJ databases">
        <authorList>
            <person name="Gilroy R."/>
        </authorList>
    </citation>
    <scope>NUCLEOTIDE SEQUENCE</scope>
    <source>
        <strain evidence="6">ChiBcec6-4105</strain>
    </source>
</reference>
<feature type="domain" description="ABC transporter" evidence="5">
    <location>
        <begin position="24"/>
        <end position="248"/>
    </location>
</feature>
<dbReference type="PANTHER" id="PTHR46743">
    <property type="entry name" value="TEICHOIC ACIDS EXPORT ATP-BINDING PROTEIN TAGH"/>
    <property type="match status" value="1"/>
</dbReference>
<dbReference type="Proteomes" id="UP000823892">
    <property type="component" value="Unassembled WGS sequence"/>
</dbReference>
<dbReference type="Gene3D" id="2.70.50.60">
    <property type="entry name" value="abc- transporter (atp binding component) like domain"/>
    <property type="match status" value="1"/>
</dbReference>
<dbReference type="Pfam" id="PF00005">
    <property type="entry name" value="ABC_tran"/>
    <property type="match status" value="1"/>
</dbReference>
<keyword evidence="3" id="KW-0547">Nucleotide-binding</keyword>
<dbReference type="Gene3D" id="3.40.50.300">
    <property type="entry name" value="P-loop containing nucleotide triphosphate hydrolases"/>
    <property type="match status" value="1"/>
</dbReference>
<dbReference type="CDD" id="cd03220">
    <property type="entry name" value="ABC_KpsT_Wzt"/>
    <property type="match status" value="1"/>
</dbReference>
<dbReference type="CDD" id="cd10147">
    <property type="entry name" value="Wzt_C-like"/>
    <property type="match status" value="1"/>
</dbReference>
<dbReference type="InterPro" id="IPR029439">
    <property type="entry name" value="Wzt_C"/>
</dbReference>
<dbReference type="AlphaFoldDB" id="A0A9D2QQH2"/>
<dbReference type="PROSITE" id="PS50893">
    <property type="entry name" value="ABC_TRANSPORTER_2"/>
    <property type="match status" value="1"/>
</dbReference>
<evidence type="ECO:0000256" key="2">
    <source>
        <dbReference type="ARBA" id="ARBA00022448"/>
    </source>
</evidence>
<proteinExistence type="inferred from homology"/>
<organism evidence="6 7">
    <name type="scientific">Candidatus Blautia avicola</name>
    <dbReference type="NCBI Taxonomy" id="2838483"/>
    <lineage>
        <taxon>Bacteria</taxon>
        <taxon>Bacillati</taxon>
        <taxon>Bacillota</taxon>
        <taxon>Clostridia</taxon>
        <taxon>Lachnospirales</taxon>
        <taxon>Lachnospiraceae</taxon>
        <taxon>Blautia</taxon>
    </lineage>
</organism>
<dbReference type="InterPro" id="IPR050683">
    <property type="entry name" value="Bact_Polysacc_Export_ATP-bd"/>
</dbReference>
<dbReference type="Pfam" id="PF14524">
    <property type="entry name" value="Wzt_C"/>
    <property type="match status" value="1"/>
</dbReference>
<comment type="similarity">
    <text evidence="1">Belongs to the ABC transporter superfamily.</text>
</comment>
<evidence type="ECO:0000313" key="7">
    <source>
        <dbReference type="Proteomes" id="UP000823892"/>
    </source>
</evidence>
<dbReference type="SMART" id="SM00382">
    <property type="entry name" value="AAA"/>
    <property type="match status" value="1"/>
</dbReference>
<dbReference type="GO" id="GO:0016887">
    <property type="term" value="F:ATP hydrolysis activity"/>
    <property type="evidence" value="ECO:0007669"/>
    <property type="project" value="InterPro"/>
</dbReference>
<name>A0A9D2QQH2_9FIRM</name>
<accession>A0A9D2QQH2</accession>
<dbReference type="InterPro" id="IPR017871">
    <property type="entry name" value="ABC_transporter-like_CS"/>
</dbReference>
<evidence type="ECO:0000259" key="5">
    <source>
        <dbReference type="PROSITE" id="PS50893"/>
    </source>
</evidence>
<comment type="caution">
    <text evidence="6">The sequence shown here is derived from an EMBL/GenBank/DDBJ whole genome shotgun (WGS) entry which is preliminary data.</text>
</comment>
<dbReference type="SUPFAM" id="SSF52540">
    <property type="entry name" value="P-loop containing nucleoside triphosphate hydrolases"/>
    <property type="match status" value="1"/>
</dbReference>
<evidence type="ECO:0000313" key="6">
    <source>
        <dbReference type="EMBL" id="HJD27630.1"/>
    </source>
</evidence>
<keyword evidence="2" id="KW-0813">Transport</keyword>
<dbReference type="PANTHER" id="PTHR46743:SF2">
    <property type="entry name" value="TEICHOIC ACIDS EXPORT ATP-BINDING PROTEIN TAGH"/>
    <property type="match status" value="1"/>
</dbReference>
<dbReference type="PROSITE" id="PS00211">
    <property type="entry name" value="ABC_TRANSPORTER_1"/>
    <property type="match status" value="1"/>
</dbReference>
<dbReference type="InterPro" id="IPR003439">
    <property type="entry name" value="ABC_transporter-like_ATP-bd"/>
</dbReference>
<dbReference type="EMBL" id="DWUY01000026">
    <property type="protein sequence ID" value="HJD27630.1"/>
    <property type="molecule type" value="Genomic_DNA"/>
</dbReference>
<evidence type="ECO:0000256" key="3">
    <source>
        <dbReference type="ARBA" id="ARBA00022741"/>
    </source>
</evidence>
<dbReference type="InterPro" id="IPR015860">
    <property type="entry name" value="ABC_transpr_TagH-like"/>
</dbReference>
<dbReference type="GO" id="GO:0005524">
    <property type="term" value="F:ATP binding"/>
    <property type="evidence" value="ECO:0007669"/>
    <property type="project" value="UniProtKB-KW"/>
</dbReference>
<keyword evidence="4 6" id="KW-0067">ATP-binding</keyword>
<dbReference type="InterPro" id="IPR027417">
    <property type="entry name" value="P-loop_NTPase"/>
</dbReference>